<keyword evidence="2" id="KW-0808">Transferase</keyword>
<proteinExistence type="predicted"/>
<dbReference type="SUPFAM" id="SSF53335">
    <property type="entry name" value="S-adenosyl-L-methionine-dependent methyltransferases"/>
    <property type="match status" value="1"/>
</dbReference>
<evidence type="ECO:0000259" key="1">
    <source>
        <dbReference type="Pfam" id="PF08241"/>
    </source>
</evidence>
<dbReference type="Gene3D" id="3.40.50.150">
    <property type="entry name" value="Vaccinia Virus protein VP39"/>
    <property type="match status" value="1"/>
</dbReference>
<protein>
    <submittedName>
        <fullName evidence="2">Class I SAM-dependent methyltransferase</fullName>
    </submittedName>
</protein>
<keyword evidence="3" id="KW-1185">Reference proteome</keyword>
<evidence type="ECO:0000313" key="2">
    <source>
        <dbReference type="EMBL" id="MDR8018247.1"/>
    </source>
</evidence>
<dbReference type="InterPro" id="IPR013216">
    <property type="entry name" value="Methyltransf_11"/>
</dbReference>
<dbReference type="CDD" id="cd02440">
    <property type="entry name" value="AdoMet_MTases"/>
    <property type="match status" value="1"/>
</dbReference>
<comment type="caution">
    <text evidence="2">The sequence shown here is derived from an EMBL/GenBank/DDBJ whole genome shotgun (WGS) entry which is preliminary data.</text>
</comment>
<dbReference type="PANTHER" id="PTHR42912">
    <property type="entry name" value="METHYLTRANSFERASE"/>
    <property type="match status" value="1"/>
</dbReference>
<keyword evidence="2" id="KW-0489">Methyltransferase</keyword>
<feature type="domain" description="Methyltransferase type 11" evidence="1">
    <location>
        <begin position="52"/>
        <end position="145"/>
    </location>
</feature>
<reference evidence="2 3" key="1">
    <citation type="submission" date="2023-09" db="EMBL/GenBank/DDBJ databases">
        <title>Description of three actinobacteria isolated from air of manufacturing shop in a pharmaceutical factory.</title>
        <authorList>
            <person name="Zhang D.-F."/>
        </authorList>
    </citation>
    <scope>NUCLEOTIDE SEQUENCE [LARGE SCALE GENOMIC DNA]</scope>
    <source>
        <strain evidence="2 3">LY-0111</strain>
    </source>
</reference>
<dbReference type="InterPro" id="IPR029063">
    <property type="entry name" value="SAM-dependent_MTases_sf"/>
</dbReference>
<evidence type="ECO:0000313" key="3">
    <source>
        <dbReference type="Proteomes" id="UP001251870"/>
    </source>
</evidence>
<sequence length="239" mass="26878">MTLGHSFDDFVPAPNQADHRSLYEVENRAIDPHGTLWRALEEAAPWHGRTLLDLGCGTGYWLPHYRDAAEVIGVEPDARLLDSARARSGGARVLYGSAERLPLDDDSIDVVHARFAYFFPHENFDPSPGLTEVARVLRPGGRLVVIDNDTENGEFAELLRASDWAENQGQTPYPTRWWAERGASTTPLMSAWSFEDAADCEAVLRIEFPSDVVDAWWWENGPTTELSYGYLLHLWEPPV</sequence>
<accession>A0ABU2DP16</accession>
<dbReference type="GO" id="GO:0008168">
    <property type="term" value="F:methyltransferase activity"/>
    <property type="evidence" value="ECO:0007669"/>
    <property type="project" value="UniProtKB-KW"/>
</dbReference>
<dbReference type="InterPro" id="IPR050508">
    <property type="entry name" value="Methyltransf_Superfamily"/>
</dbReference>
<dbReference type="EMBL" id="JAVKGR010000001">
    <property type="protein sequence ID" value="MDR8018247.1"/>
    <property type="molecule type" value="Genomic_DNA"/>
</dbReference>
<name>A0ABU2DP16_9MICC</name>
<dbReference type="GO" id="GO:0032259">
    <property type="term" value="P:methylation"/>
    <property type="evidence" value="ECO:0007669"/>
    <property type="project" value="UniProtKB-KW"/>
</dbReference>
<dbReference type="Pfam" id="PF08241">
    <property type="entry name" value="Methyltransf_11"/>
    <property type="match status" value="1"/>
</dbReference>
<dbReference type="RefSeq" id="WP_310547434.1">
    <property type="nucleotide sequence ID" value="NZ_JAVKGR010000001.1"/>
</dbReference>
<gene>
    <name evidence="2" type="ORF">RIL96_01520</name>
</gene>
<organism evidence="2 3">
    <name type="scientific">Nesterenkonia aerolata</name>
    <dbReference type="NCBI Taxonomy" id="3074079"/>
    <lineage>
        <taxon>Bacteria</taxon>
        <taxon>Bacillati</taxon>
        <taxon>Actinomycetota</taxon>
        <taxon>Actinomycetes</taxon>
        <taxon>Micrococcales</taxon>
        <taxon>Micrococcaceae</taxon>
        <taxon>Nesterenkonia</taxon>
    </lineage>
</organism>
<dbReference type="Proteomes" id="UP001251870">
    <property type="component" value="Unassembled WGS sequence"/>
</dbReference>